<proteinExistence type="predicted"/>
<evidence type="ECO:0000259" key="5">
    <source>
        <dbReference type="PROSITE" id="PS51695"/>
    </source>
</evidence>
<dbReference type="GO" id="GO:0006508">
    <property type="term" value="P:proteolysis"/>
    <property type="evidence" value="ECO:0007669"/>
    <property type="project" value="UniProtKB-KW"/>
</dbReference>
<organism evidence="6 7">
    <name type="scientific">Actinacidiphila paucisporea</name>
    <dbReference type="NCBI Taxonomy" id="310782"/>
    <lineage>
        <taxon>Bacteria</taxon>
        <taxon>Bacillati</taxon>
        <taxon>Actinomycetota</taxon>
        <taxon>Actinomycetes</taxon>
        <taxon>Kitasatosporales</taxon>
        <taxon>Streptomycetaceae</taxon>
        <taxon>Actinacidiphila</taxon>
    </lineage>
</organism>
<evidence type="ECO:0000313" key="7">
    <source>
        <dbReference type="Proteomes" id="UP000184111"/>
    </source>
</evidence>
<keyword evidence="7" id="KW-1185">Reference proteome</keyword>
<evidence type="ECO:0000256" key="4">
    <source>
        <dbReference type="SAM" id="MobiDB-lite"/>
    </source>
</evidence>
<dbReference type="PANTHER" id="PTHR45632">
    <property type="entry name" value="LD33804P"/>
    <property type="match status" value="1"/>
</dbReference>
<dbReference type="InterPro" id="IPR023828">
    <property type="entry name" value="Peptidase_S8_Ser-AS"/>
</dbReference>
<evidence type="ECO:0000313" key="6">
    <source>
        <dbReference type="EMBL" id="SHM47027.1"/>
    </source>
</evidence>
<keyword evidence="3" id="KW-0720">Serine protease</keyword>
<keyword evidence="2" id="KW-0378">Hydrolase</keyword>
<dbReference type="PROSITE" id="PS51695">
    <property type="entry name" value="SEDOLISIN"/>
    <property type="match status" value="1"/>
</dbReference>
<dbReference type="SUPFAM" id="SSF52743">
    <property type="entry name" value="Subtilisin-like"/>
    <property type="match status" value="1"/>
</dbReference>
<dbReference type="InterPro" id="IPR006652">
    <property type="entry name" value="Kelch_1"/>
</dbReference>
<feature type="compositionally biased region" description="Polar residues" evidence="4">
    <location>
        <begin position="804"/>
        <end position="821"/>
    </location>
</feature>
<dbReference type="CDD" id="cd04056">
    <property type="entry name" value="Peptidases_S53"/>
    <property type="match status" value="1"/>
</dbReference>
<feature type="domain" description="Peptidase S53" evidence="5">
    <location>
        <begin position="98"/>
        <end position="441"/>
    </location>
</feature>
<evidence type="ECO:0000256" key="2">
    <source>
        <dbReference type="ARBA" id="ARBA00022801"/>
    </source>
</evidence>
<dbReference type="SUPFAM" id="SSF50965">
    <property type="entry name" value="Galactose oxidase, central domain"/>
    <property type="match status" value="1"/>
</dbReference>
<accession>A0A1M7J3R4</accession>
<dbReference type="InterPro" id="IPR011043">
    <property type="entry name" value="Gal_Oxase/kelch_b-propeller"/>
</dbReference>
<dbReference type="SMART" id="SM00612">
    <property type="entry name" value="Kelch"/>
    <property type="match status" value="4"/>
</dbReference>
<evidence type="ECO:0000256" key="1">
    <source>
        <dbReference type="ARBA" id="ARBA00022670"/>
    </source>
</evidence>
<feature type="region of interest" description="Disordered" evidence="4">
    <location>
        <begin position="802"/>
        <end position="823"/>
    </location>
</feature>
<gene>
    <name evidence="6" type="ORF">SAMN05216499_111107</name>
</gene>
<dbReference type="InterPro" id="IPR036852">
    <property type="entry name" value="Peptidase_S8/S53_dom_sf"/>
</dbReference>
<dbReference type="STRING" id="310782.SAMN05216499_111107"/>
<dbReference type="GO" id="GO:0004252">
    <property type="term" value="F:serine-type endopeptidase activity"/>
    <property type="evidence" value="ECO:0007669"/>
    <property type="project" value="InterPro"/>
</dbReference>
<dbReference type="Gene3D" id="2.60.40.1120">
    <property type="entry name" value="Carboxypeptidase-like, regulatory domain"/>
    <property type="match status" value="4"/>
</dbReference>
<dbReference type="NCBIfam" id="NF038128">
    <property type="entry name" value="choice_anch_J"/>
    <property type="match status" value="1"/>
</dbReference>
<dbReference type="Pfam" id="PF13620">
    <property type="entry name" value="CarboxypepD_reg"/>
    <property type="match status" value="2"/>
</dbReference>
<dbReference type="PROSITE" id="PS00138">
    <property type="entry name" value="SUBTILASE_SER"/>
    <property type="match status" value="1"/>
</dbReference>
<reference evidence="6 7" key="1">
    <citation type="submission" date="2016-11" db="EMBL/GenBank/DDBJ databases">
        <authorList>
            <person name="Jaros S."/>
            <person name="Januszkiewicz K."/>
            <person name="Wedrychowicz H."/>
        </authorList>
    </citation>
    <scope>NUCLEOTIDE SEQUENCE [LARGE SCALE GENOMIC DNA]</scope>
    <source>
        <strain evidence="6 7">CGMCC 4.2025</strain>
    </source>
</reference>
<dbReference type="EMBL" id="FRBI01000011">
    <property type="protein sequence ID" value="SHM47027.1"/>
    <property type="molecule type" value="Genomic_DNA"/>
</dbReference>
<dbReference type="InterPro" id="IPR030400">
    <property type="entry name" value="Sedolisin_dom"/>
</dbReference>
<dbReference type="PANTHER" id="PTHR45632:SF5">
    <property type="entry name" value="KELCH-LIKE PROTEIN 22"/>
    <property type="match status" value="1"/>
</dbReference>
<protein>
    <submittedName>
        <fullName evidence="6">Kelch motif-containing protein</fullName>
    </submittedName>
</protein>
<name>A0A1M7J3R4_9ACTN</name>
<dbReference type="InterPro" id="IPR015915">
    <property type="entry name" value="Kelch-typ_b-propeller"/>
</dbReference>
<evidence type="ECO:0000256" key="3">
    <source>
        <dbReference type="ARBA" id="ARBA00022825"/>
    </source>
</evidence>
<sequence length="1400" mass="141816">MTTAAAAAAERSHCLRENPLRIPVPRHSRRTAGVVASLASAALAVVGLQLPAAAPASATPSHRPDVVRQCADAKPGQFSCFALRRTDIPAKAGLQPAATTPDGFGATDLQSAYALPADGGAGQTVAIVDAYDDPTAEADLAVYRQQYGLPACTTANGCFSKVSQRGGSDLPDPDPDWSGEISLDLDMVSAAAPNAHILLVEADSSYFDDLGASVDQAVALGAKYVSNSYGTGYDTTPGSGEDPSEATSMDPYYNHPGVAVVASTGDDGYGVSYPAVSPYVTAVGGTALTRDSSARGWRESVWNNAYGGPGSGCSLYEPKPAFQTDTVCGMRGEADVAAVADPATGVAVYQTYGNDGWAVYGGTSASSPLIAGVYASAGTPGSGTYPNAYPYAKPGSLNDVTAGDNGSCNPGALCTAGPGWDGPTGLGTPNGTAAFASGPHGVFSGTVTDHATGAPIAGAVVKAGDHSATTAADGTYKLDVPPGSYDLTAAAYGYATASATAVDLADGATVTESFALDAVPTRTVSGRVNDGSGHGWPLYAAITADGVPGGPAFTDPATGAYTLTLPQNTTYTLHIAANYPGYQTVSKTVQVAAADQTLNVAVPVDSSSTKAPGYAVHLDGATEPFTSTTAPPTGWSVVNAAGTSGGWTFDDPGGRGNRTGGSGGFAIIDSDDIGQSLDQDTSLLSPSYDLSADTAPILGFDTDYKEFSNSTADVDVSSDGGTTWSTVWKKTTTSVAGPAHVEIPLGDYAGKSDVRLRFHYTGTWAYWWQLDNVFVGKRTYAPVPGGLVVGTVTDANTKAGVNGATVTSTDQPADHTTTSATPDDPNLGDGFYWTFSHLTGKHPISAAASHYATASGIANIPADGTVERDLTLKAGRLKVTPASIAKTVGWGKSASQNLTVKNTGTAPATLTLGETPGGVVVAKAGAPLNLVKGHYSPLSLAAHGAKAGATSKAATPAEAAAGDAWQPVPDLPVSTGDNAVASYQGTVYSAFGYTGAADTSDLYAYSADSGAWTKLASAADTREAPAHGIINGKFYASGGWGASGSPDAKLEIYDIASNTWSTGASSPKPYAGAGTAVLDGKLYSVGGCTADACGTTDVTAYDPATNTWSSAAAYPEDVAWESCGAVSGKLYCAGGTIDAGTLTHGYVYDPASDAWSPIADQPTDAWGAAYTSANGLLLVRGGAVNGGAALTNQTWAYQPDDNTWTALPNSTASLYRGGGATGFYAVGGLAGQVPAKTAEVLPGYDQTDTEDVSWLSESTDTVTLQPGASTTVTVTLDASAPDISQPGTYTAALGLGSDTPYPLTPVGVSLTVNPPATWGKITGTISAAGAPLSGATVQINTWATHYTLKTAKDGTYALWLDVRNNPLQLIVAKDGYQPTTKTIRIVKGATTTADFTLLKD</sequence>
<dbReference type="Gene3D" id="2.120.10.80">
    <property type="entry name" value="Kelch-type beta propeller"/>
    <property type="match status" value="1"/>
</dbReference>
<dbReference type="Proteomes" id="UP000184111">
    <property type="component" value="Unassembled WGS sequence"/>
</dbReference>
<dbReference type="InterPro" id="IPR008969">
    <property type="entry name" value="CarboxyPept-like_regulatory"/>
</dbReference>
<dbReference type="Gene3D" id="3.40.50.200">
    <property type="entry name" value="Peptidase S8/S53 domain"/>
    <property type="match status" value="1"/>
</dbReference>
<dbReference type="SUPFAM" id="SSF49464">
    <property type="entry name" value="Carboxypeptidase regulatory domain-like"/>
    <property type="match status" value="4"/>
</dbReference>
<dbReference type="Pfam" id="PF24681">
    <property type="entry name" value="Kelch_KLHDC2_KLHL20_DRC7"/>
    <property type="match status" value="1"/>
</dbReference>
<dbReference type="Gene3D" id="2.60.120.260">
    <property type="entry name" value="Galactose-binding domain-like"/>
    <property type="match status" value="1"/>
</dbReference>
<keyword evidence="1" id="KW-0645">Protease</keyword>